<accession>A0AAV4WPN8</accession>
<gene>
    <name evidence="1" type="ORF">CDAR_269591</name>
</gene>
<protein>
    <submittedName>
        <fullName evidence="1">Uncharacterized protein</fullName>
    </submittedName>
</protein>
<organism evidence="1 2">
    <name type="scientific">Caerostris darwini</name>
    <dbReference type="NCBI Taxonomy" id="1538125"/>
    <lineage>
        <taxon>Eukaryota</taxon>
        <taxon>Metazoa</taxon>
        <taxon>Ecdysozoa</taxon>
        <taxon>Arthropoda</taxon>
        <taxon>Chelicerata</taxon>
        <taxon>Arachnida</taxon>
        <taxon>Araneae</taxon>
        <taxon>Araneomorphae</taxon>
        <taxon>Entelegynae</taxon>
        <taxon>Araneoidea</taxon>
        <taxon>Araneidae</taxon>
        <taxon>Caerostris</taxon>
    </lineage>
</organism>
<evidence type="ECO:0000313" key="1">
    <source>
        <dbReference type="EMBL" id="GIY83804.1"/>
    </source>
</evidence>
<name>A0AAV4WPN8_9ARAC</name>
<comment type="caution">
    <text evidence="1">The sequence shown here is derived from an EMBL/GenBank/DDBJ whole genome shotgun (WGS) entry which is preliminary data.</text>
</comment>
<dbReference type="Proteomes" id="UP001054837">
    <property type="component" value="Unassembled WGS sequence"/>
</dbReference>
<reference evidence="1 2" key="1">
    <citation type="submission" date="2021-06" db="EMBL/GenBank/DDBJ databases">
        <title>Caerostris darwini draft genome.</title>
        <authorList>
            <person name="Kono N."/>
            <person name="Arakawa K."/>
        </authorList>
    </citation>
    <scope>NUCLEOTIDE SEQUENCE [LARGE SCALE GENOMIC DNA]</scope>
</reference>
<dbReference type="EMBL" id="BPLQ01014864">
    <property type="protein sequence ID" value="GIY83804.1"/>
    <property type="molecule type" value="Genomic_DNA"/>
</dbReference>
<proteinExistence type="predicted"/>
<sequence>MNALFSDAYAYKGCRNYLTSIISSDTGNSMAALQFIEKAGLFRKLTRNRSFGKPCPNISNQATAPAFIRPKLTNYGAVAEDI</sequence>
<keyword evidence="2" id="KW-1185">Reference proteome</keyword>
<evidence type="ECO:0000313" key="2">
    <source>
        <dbReference type="Proteomes" id="UP001054837"/>
    </source>
</evidence>
<dbReference type="AlphaFoldDB" id="A0AAV4WPN8"/>